<organism evidence="2 3">
    <name type="scientific">candidate division WWE3 bacterium GW2011_GWC1_41_7</name>
    <dbReference type="NCBI Taxonomy" id="1619119"/>
    <lineage>
        <taxon>Bacteria</taxon>
        <taxon>Katanobacteria</taxon>
    </lineage>
</organism>
<dbReference type="Proteomes" id="UP000034507">
    <property type="component" value="Unassembled WGS sequence"/>
</dbReference>
<feature type="transmembrane region" description="Helical" evidence="1">
    <location>
        <begin position="118"/>
        <end position="137"/>
    </location>
</feature>
<keyword evidence="1" id="KW-0812">Transmembrane</keyword>
<evidence type="ECO:0000256" key="1">
    <source>
        <dbReference type="SAM" id="Phobius"/>
    </source>
</evidence>
<evidence type="ECO:0000313" key="2">
    <source>
        <dbReference type="EMBL" id="KKS20052.1"/>
    </source>
</evidence>
<dbReference type="AlphaFoldDB" id="A0A0G0X6N4"/>
<sequence>MPASALTPKPTFEPSAVPARDYTHFRNIPLIELPEGRFKHSTPIFNQALAQNRGLVVVGAIKMVLTPDTIGIPDDYTEKPMWVALYYLSEYSEHALTKPKKPDSIDDLFKTVIMFDKGIMYAAFAFLGGLYNVMIHYH</sequence>
<keyword evidence="1" id="KW-0472">Membrane</keyword>
<evidence type="ECO:0000313" key="3">
    <source>
        <dbReference type="Proteomes" id="UP000034507"/>
    </source>
</evidence>
<reference evidence="2 3" key="1">
    <citation type="journal article" date="2015" name="Nature">
        <title>rRNA introns, odd ribosomes, and small enigmatic genomes across a large radiation of phyla.</title>
        <authorList>
            <person name="Brown C.T."/>
            <person name="Hug L.A."/>
            <person name="Thomas B.C."/>
            <person name="Sharon I."/>
            <person name="Castelle C.J."/>
            <person name="Singh A."/>
            <person name="Wilkins M.J."/>
            <person name="Williams K.H."/>
            <person name="Banfield J.F."/>
        </authorList>
    </citation>
    <scope>NUCLEOTIDE SEQUENCE [LARGE SCALE GENOMIC DNA]</scope>
</reference>
<dbReference type="EMBL" id="LCBX01000033">
    <property type="protein sequence ID" value="KKS20052.1"/>
    <property type="molecule type" value="Genomic_DNA"/>
</dbReference>
<accession>A0A0G0X6N4</accession>
<gene>
    <name evidence="2" type="ORF">UU77_C0033G0008</name>
</gene>
<keyword evidence="1" id="KW-1133">Transmembrane helix</keyword>
<name>A0A0G0X6N4_UNCKA</name>
<proteinExistence type="predicted"/>
<protein>
    <submittedName>
        <fullName evidence="2">Uncharacterized protein</fullName>
    </submittedName>
</protein>
<comment type="caution">
    <text evidence="2">The sequence shown here is derived from an EMBL/GenBank/DDBJ whole genome shotgun (WGS) entry which is preliminary data.</text>
</comment>